<evidence type="ECO:0000313" key="3">
    <source>
        <dbReference type="Proteomes" id="UP000317036"/>
    </source>
</evidence>
<keyword evidence="1" id="KW-0812">Transmembrane</keyword>
<feature type="transmembrane region" description="Helical" evidence="1">
    <location>
        <begin position="66"/>
        <end position="89"/>
    </location>
</feature>
<keyword evidence="1" id="KW-1133">Transmembrane helix</keyword>
<dbReference type="EMBL" id="VNJI01000062">
    <property type="protein sequence ID" value="TVY03952.1"/>
    <property type="molecule type" value="Genomic_DNA"/>
</dbReference>
<evidence type="ECO:0000256" key="1">
    <source>
        <dbReference type="SAM" id="Phobius"/>
    </source>
</evidence>
<gene>
    <name evidence="2" type="ORF">FPZ49_30985</name>
</gene>
<reference evidence="2 3" key="1">
    <citation type="submission" date="2019-07" db="EMBL/GenBank/DDBJ databases">
        <authorList>
            <person name="Kim J."/>
        </authorList>
    </citation>
    <scope>NUCLEOTIDE SEQUENCE [LARGE SCALE GENOMIC DNA]</scope>
    <source>
        <strain evidence="2 3">JC52</strain>
    </source>
</reference>
<sequence length="129" mass="14751">MFTWLVIEYSLTSYVSVIADNAQRLVVAKNTPQFIIFRLTEIVVLPLLLLFFLEAINSARTNFKKLLLAAFWTGLLTGVEALLVFTQVLTYQHWNIGRSMLAWAFFVGLAYTAQLIYSRILLKEGLLQC</sequence>
<feature type="transmembrane region" description="Helical" evidence="1">
    <location>
        <begin position="35"/>
        <end position="54"/>
    </location>
</feature>
<accession>A0A559JVN4</accession>
<evidence type="ECO:0000313" key="2">
    <source>
        <dbReference type="EMBL" id="TVY03952.1"/>
    </source>
</evidence>
<dbReference type="Proteomes" id="UP000317036">
    <property type="component" value="Unassembled WGS sequence"/>
</dbReference>
<feature type="transmembrane region" description="Helical" evidence="1">
    <location>
        <begin position="101"/>
        <end position="122"/>
    </location>
</feature>
<keyword evidence="1" id="KW-0472">Membrane</keyword>
<keyword evidence="3" id="KW-1185">Reference proteome</keyword>
<proteinExistence type="predicted"/>
<organism evidence="2 3">
    <name type="scientific">Paenibacillus cremeus</name>
    <dbReference type="NCBI Taxonomy" id="2163881"/>
    <lineage>
        <taxon>Bacteria</taxon>
        <taxon>Bacillati</taxon>
        <taxon>Bacillota</taxon>
        <taxon>Bacilli</taxon>
        <taxon>Bacillales</taxon>
        <taxon>Paenibacillaceae</taxon>
        <taxon>Paenibacillus</taxon>
    </lineage>
</organism>
<dbReference type="AlphaFoldDB" id="A0A559JVN4"/>
<comment type="caution">
    <text evidence="2">The sequence shown here is derived from an EMBL/GenBank/DDBJ whole genome shotgun (WGS) entry which is preliminary data.</text>
</comment>
<name>A0A559JVN4_9BACL</name>
<protein>
    <submittedName>
        <fullName evidence="2">Uncharacterized protein</fullName>
    </submittedName>
</protein>